<name>A0A433UJR0_ANAVA</name>
<comment type="caution">
    <text evidence="1">The sequence shown here is derived from an EMBL/GenBank/DDBJ whole genome shotgun (WGS) entry which is preliminary data.</text>
</comment>
<dbReference type="InterPro" id="IPR036155">
    <property type="entry name" value="Crypto/Photolyase_N_sf"/>
</dbReference>
<sequence>MNKPIIWVHGDCLSPQNPAFQEYPHTPAIWVWDDALIEEWQLSLKRLTFIYECLLELPVEIRRGNVAEEIIKFAKENDAKLVVTTDSPSPRFEEICTQIERSLELEVLEVEPFFDYDGFIDLKRFSRYWKVAEKYVFE</sequence>
<dbReference type="RefSeq" id="WP_127055815.1">
    <property type="nucleotide sequence ID" value="NZ_RSCM01000015.1"/>
</dbReference>
<organism evidence="1 2">
    <name type="scientific">Trichormus variabilis SAG 1403-4b</name>
    <dbReference type="NCBI Taxonomy" id="447716"/>
    <lineage>
        <taxon>Bacteria</taxon>
        <taxon>Bacillati</taxon>
        <taxon>Cyanobacteriota</taxon>
        <taxon>Cyanophyceae</taxon>
        <taxon>Nostocales</taxon>
        <taxon>Nostocaceae</taxon>
        <taxon>Trichormus</taxon>
    </lineage>
</organism>
<dbReference type="InterPro" id="IPR014729">
    <property type="entry name" value="Rossmann-like_a/b/a_fold"/>
</dbReference>
<dbReference type="AlphaFoldDB" id="A0A433UJR0"/>
<dbReference type="EMBL" id="RSCM01000015">
    <property type="protein sequence ID" value="RUS94096.1"/>
    <property type="molecule type" value="Genomic_DNA"/>
</dbReference>
<protein>
    <submittedName>
        <fullName evidence="1">Uncharacterized protein</fullName>
    </submittedName>
</protein>
<proteinExistence type="predicted"/>
<dbReference type="Gene3D" id="3.40.50.620">
    <property type="entry name" value="HUPs"/>
    <property type="match status" value="1"/>
</dbReference>
<dbReference type="SUPFAM" id="SSF52425">
    <property type="entry name" value="Cryptochrome/photolyase, N-terminal domain"/>
    <property type="match status" value="1"/>
</dbReference>
<dbReference type="OrthoDB" id="5616018at2"/>
<dbReference type="Proteomes" id="UP000276103">
    <property type="component" value="Unassembled WGS sequence"/>
</dbReference>
<keyword evidence="2" id="KW-1185">Reference proteome</keyword>
<reference evidence="1 2" key="1">
    <citation type="journal article" date="2019" name="Genome Biol. Evol.">
        <title>Day and night: Metabolic profiles and evolutionary relationships of six axenic non-marine cyanobacteria.</title>
        <authorList>
            <person name="Will S.E."/>
            <person name="Henke P."/>
            <person name="Boedeker C."/>
            <person name="Huang S."/>
            <person name="Brinkmann H."/>
            <person name="Rohde M."/>
            <person name="Jarek M."/>
            <person name="Friedl T."/>
            <person name="Seufert S."/>
            <person name="Schumacher M."/>
            <person name="Overmann J."/>
            <person name="Neumann-Schaal M."/>
            <person name="Petersen J."/>
        </authorList>
    </citation>
    <scope>NUCLEOTIDE SEQUENCE [LARGE SCALE GENOMIC DNA]</scope>
    <source>
        <strain evidence="1 2">SAG 1403-4b</strain>
    </source>
</reference>
<evidence type="ECO:0000313" key="2">
    <source>
        <dbReference type="Proteomes" id="UP000276103"/>
    </source>
</evidence>
<gene>
    <name evidence="1" type="ORF">DSM107003_39830</name>
</gene>
<accession>A0A433UJR0</accession>
<evidence type="ECO:0000313" key="1">
    <source>
        <dbReference type="EMBL" id="RUS94096.1"/>
    </source>
</evidence>